<organism evidence="3 4">
    <name type="scientific">Stackebrandtia endophytica</name>
    <dbReference type="NCBI Taxonomy" id="1496996"/>
    <lineage>
        <taxon>Bacteria</taxon>
        <taxon>Bacillati</taxon>
        <taxon>Actinomycetota</taxon>
        <taxon>Actinomycetes</taxon>
        <taxon>Glycomycetales</taxon>
        <taxon>Glycomycetaceae</taxon>
        <taxon>Stackebrandtia</taxon>
    </lineage>
</organism>
<dbReference type="GO" id="GO:0003824">
    <property type="term" value="F:catalytic activity"/>
    <property type="evidence" value="ECO:0007669"/>
    <property type="project" value="InterPro"/>
</dbReference>
<dbReference type="InParanoid" id="A0A543B2N4"/>
<name>A0A543B2N4_9ACTN</name>
<dbReference type="EMBL" id="VFOW01000001">
    <property type="protein sequence ID" value="TQL79103.1"/>
    <property type="molecule type" value="Genomic_DNA"/>
</dbReference>
<dbReference type="SUPFAM" id="SSF54197">
    <property type="entry name" value="HIT-like"/>
    <property type="match status" value="1"/>
</dbReference>
<gene>
    <name evidence="3" type="ORF">FB566_4704</name>
</gene>
<keyword evidence="4" id="KW-1185">Reference proteome</keyword>
<comment type="caution">
    <text evidence="3">The sequence shown here is derived from an EMBL/GenBank/DDBJ whole genome shotgun (WGS) entry which is preliminary data.</text>
</comment>
<dbReference type="InterPro" id="IPR036265">
    <property type="entry name" value="HIT-like_sf"/>
</dbReference>
<proteinExistence type="predicted"/>
<reference evidence="3 4" key="1">
    <citation type="submission" date="2019-06" db="EMBL/GenBank/DDBJ databases">
        <title>Sequencing the genomes of 1000 actinobacteria strains.</title>
        <authorList>
            <person name="Klenk H.-P."/>
        </authorList>
    </citation>
    <scope>NUCLEOTIDE SEQUENCE [LARGE SCALE GENOMIC DNA]</scope>
    <source>
        <strain evidence="3 4">DSM 45928</strain>
    </source>
</reference>
<protein>
    <submittedName>
        <fullName evidence="3">HIT domain-containing protein</fullName>
    </submittedName>
</protein>
<evidence type="ECO:0000313" key="3">
    <source>
        <dbReference type="EMBL" id="TQL79103.1"/>
    </source>
</evidence>
<feature type="short sequence motif" description="Histidine triad motif" evidence="1">
    <location>
        <begin position="96"/>
        <end position="100"/>
    </location>
</feature>
<dbReference type="PROSITE" id="PS51084">
    <property type="entry name" value="HIT_2"/>
    <property type="match status" value="1"/>
</dbReference>
<dbReference type="Proteomes" id="UP000317043">
    <property type="component" value="Unassembled WGS sequence"/>
</dbReference>
<evidence type="ECO:0000259" key="2">
    <source>
        <dbReference type="PROSITE" id="PS51084"/>
    </source>
</evidence>
<dbReference type="AlphaFoldDB" id="A0A543B2N4"/>
<dbReference type="Gene3D" id="3.30.428.10">
    <property type="entry name" value="HIT-like"/>
    <property type="match status" value="1"/>
</dbReference>
<sequence>MCEDLSNPDLLQPGHINHYGTTVAAFENSVLRLSVDQFSRGYCVLISHHHGPEPSDLEIAPRTGFFDELTRSGQAVQQAFKADKLNYLLLGNSIPHLHAHLIPRYHGDPAGGRPLLGDPDRPAPVPAVEYARRVSSIQVELTR</sequence>
<dbReference type="InterPro" id="IPR011146">
    <property type="entry name" value="HIT-like"/>
</dbReference>
<feature type="domain" description="HIT" evidence="2">
    <location>
        <begin position="9"/>
        <end position="111"/>
    </location>
</feature>
<evidence type="ECO:0000313" key="4">
    <source>
        <dbReference type="Proteomes" id="UP000317043"/>
    </source>
</evidence>
<dbReference type="Pfam" id="PF01230">
    <property type="entry name" value="HIT"/>
    <property type="match status" value="1"/>
</dbReference>
<evidence type="ECO:0000256" key="1">
    <source>
        <dbReference type="PROSITE-ProRule" id="PRU00464"/>
    </source>
</evidence>
<accession>A0A543B2N4</accession>
<dbReference type="RefSeq" id="WP_170183437.1">
    <property type="nucleotide sequence ID" value="NZ_JBHTGS010000002.1"/>
</dbReference>